<evidence type="ECO:0000313" key="2">
    <source>
        <dbReference type="EMBL" id="CAD1824391.1"/>
    </source>
</evidence>
<gene>
    <name evidence="2" type="ORF">CB5_LOCUS7602</name>
</gene>
<reference evidence="2" key="1">
    <citation type="submission" date="2020-07" db="EMBL/GenBank/DDBJ databases">
        <authorList>
            <person name="Lin J."/>
        </authorList>
    </citation>
    <scope>NUCLEOTIDE SEQUENCE</scope>
</reference>
<dbReference type="PANTHER" id="PTHR31549:SF83">
    <property type="entry name" value="OS09G0268700 PROTEIN"/>
    <property type="match status" value="1"/>
</dbReference>
<name>A0A6V7P0J3_ANACO</name>
<dbReference type="EMBL" id="LR862144">
    <property type="protein sequence ID" value="CAD1824391.1"/>
    <property type="molecule type" value="Genomic_DNA"/>
</dbReference>
<accession>A0A6V7P0J3</accession>
<protein>
    <submittedName>
        <fullName evidence="2">Uncharacterized protein</fullName>
    </submittedName>
</protein>
<evidence type="ECO:0000256" key="1">
    <source>
        <dbReference type="SAM" id="MobiDB-lite"/>
    </source>
</evidence>
<feature type="region of interest" description="Disordered" evidence="1">
    <location>
        <begin position="1"/>
        <end position="46"/>
    </location>
</feature>
<sequence>MDAGEGMACPEEHQIFIPDNAGRSGESVGIESDEEDSSGPSKPDVDEKWIREVEDKIWHAFPNLTHWRLNDETEPKICKFTLSEEISRPRLMPVEFSKPRVVTIGPFHRQDTISISDNERISDKEKWVIMCFTNWLYNLDWVHCLFKMKNQVAIARKHYCNLDTPESFDSEYERSFAEMLLLDSYFILFMLTIKICKRPTGYTLMPITSDSTQQLKLFPDDAFKVLDIIFNKEEIALDLLIFDNQIPFFVIEELFKELKLNKTLHEYALEFFETIHPKSAQHCKEQNSPPKFLHLLDLFHWSRVPKNEHKQTSMLPQQLDSINKSGHIPNAVQLRESATEFDKKTFGSSLDITFQRCRFRRIIGVLNIPELLILDYSSHIFYNLIIFEMQSLSRGCYTMAFSALMQDLLQSEEDVKLLRRRGILVSSSMADNQVVSLFKCLRRLTENHQMPRFAVSISDWSTSLESVGLSRSQFRTNWMQNWTRRTQLSKTGVLPVSGAQNIFRVAQKRVLNLTETGSQFGSHVPGAQMWVRKFDIVNIACFDAWQGGSSSATTSSVLARARRRKILRGFVAGLEVFPAVLLEIRNPLAARIFTRGGCIIGFAPKCTLVDVYSSILYIML</sequence>
<dbReference type="AlphaFoldDB" id="A0A6V7P0J3"/>
<proteinExistence type="predicted"/>
<dbReference type="Pfam" id="PF03140">
    <property type="entry name" value="DUF247"/>
    <property type="match status" value="1"/>
</dbReference>
<dbReference type="InterPro" id="IPR004158">
    <property type="entry name" value="DUF247_pln"/>
</dbReference>
<dbReference type="PANTHER" id="PTHR31549">
    <property type="entry name" value="PROTEIN, PUTATIVE (DUF247)-RELATED-RELATED"/>
    <property type="match status" value="1"/>
</dbReference>
<organism evidence="2">
    <name type="scientific">Ananas comosus var. bracteatus</name>
    <name type="common">red pineapple</name>
    <dbReference type="NCBI Taxonomy" id="296719"/>
    <lineage>
        <taxon>Eukaryota</taxon>
        <taxon>Viridiplantae</taxon>
        <taxon>Streptophyta</taxon>
        <taxon>Embryophyta</taxon>
        <taxon>Tracheophyta</taxon>
        <taxon>Spermatophyta</taxon>
        <taxon>Magnoliopsida</taxon>
        <taxon>Liliopsida</taxon>
        <taxon>Poales</taxon>
        <taxon>Bromeliaceae</taxon>
        <taxon>Bromelioideae</taxon>
        <taxon>Ananas</taxon>
    </lineage>
</organism>